<dbReference type="InterPro" id="IPR000719">
    <property type="entry name" value="Prot_kinase_dom"/>
</dbReference>
<dbReference type="PROSITE" id="PS50011">
    <property type="entry name" value="PROTEIN_KINASE_DOM"/>
    <property type="match status" value="2"/>
</dbReference>
<gene>
    <name evidence="2" type="ORF">M9Y10_025352</name>
</gene>
<dbReference type="Proteomes" id="UP001470230">
    <property type="component" value="Unassembled WGS sequence"/>
</dbReference>
<dbReference type="Pfam" id="PF00069">
    <property type="entry name" value="Pkinase"/>
    <property type="match status" value="1"/>
</dbReference>
<dbReference type="InterPro" id="IPR008271">
    <property type="entry name" value="Ser/Thr_kinase_AS"/>
</dbReference>
<keyword evidence="3" id="KW-1185">Reference proteome</keyword>
<reference evidence="2 3" key="1">
    <citation type="submission" date="2024-04" db="EMBL/GenBank/DDBJ databases">
        <title>Tritrichomonas musculus Genome.</title>
        <authorList>
            <person name="Alves-Ferreira E."/>
            <person name="Grigg M."/>
            <person name="Lorenzi H."/>
            <person name="Galac M."/>
        </authorList>
    </citation>
    <scope>NUCLEOTIDE SEQUENCE [LARGE SCALE GENOMIC DNA]</scope>
    <source>
        <strain evidence="2 3">EAF2021</strain>
    </source>
</reference>
<dbReference type="InterPro" id="IPR001245">
    <property type="entry name" value="Ser-Thr/Tyr_kinase_cat_dom"/>
</dbReference>
<dbReference type="PROSITE" id="PS00108">
    <property type="entry name" value="PROTEIN_KINASE_ST"/>
    <property type="match status" value="1"/>
</dbReference>
<dbReference type="SMART" id="SM00220">
    <property type="entry name" value="S_TKc"/>
    <property type="match status" value="1"/>
</dbReference>
<dbReference type="InterPro" id="IPR011009">
    <property type="entry name" value="Kinase-like_dom_sf"/>
</dbReference>
<dbReference type="EMBL" id="JAPFFF010000036">
    <property type="protein sequence ID" value="KAK8843155.1"/>
    <property type="molecule type" value="Genomic_DNA"/>
</dbReference>
<accession>A0ABR2HA85</accession>
<feature type="domain" description="Protein kinase" evidence="1">
    <location>
        <begin position="1"/>
        <end position="295"/>
    </location>
</feature>
<dbReference type="Gene3D" id="1.10.510.10">
    <property type="entry name" value="Transferase(Phosphotransferase) domain 1"/>
    <property type="match status" value="2"/>
</dbReference>
<evidence type="ECO:0000259" key="1">
    <source>
        <dbReference type="PROSITE" id="PS50011"/>
    </source>
</evidence>
<feature type="domain" description="Protein kinase" evidence="1">
    <location>
        <begin position="371"/>
        <end position="649"/>
    </location>
</feature>
<name>A0ABR2HA85_9EUKA</name>
<dbReference type="SUPFAM" id="SSF56112">
    <property type="entry name" value="Protein kinase-like (PK-like)"/>
    <property type="match status" value="2"/>
</dbReference>
<sequence length="680" mass="79506">MIAKKGKSPFNLNEYKISPLNVSFSQAINKKTGEKFLIQFFPGTNQKLQLKLNDNFDLYNHDLQSIVKIVGISLPLIGNRIKNSRCIDIKYTNDQEIAIIYDFIDQNDNVQFLTTNYYKSKGSTNDKMNPTIRSKIIFGVAATMKQLHQIHSIFHLKITNVYLNDKLEPIILNTIFQDIIEDYYHNELCQSYYIQVPNELAPEVSYDGQYLYSLSSEVYSFAMFLYLMFEIKENLPKYKSYLDYQREIKRGKRLKRPSTIPDNYWNLIQICWSQEPEKRPTFDQIVSILKDDRYALEEFGMKTDLKQLHEYQNRIEMTLQNDCIKYIVDLKEKVIDLQSQLNGLNSLLSNPKEKSDKSNFYIDEEEEEKYHDVIEKVGEGAAATTYKVVDTRTGSFICKKILKETNDDHNAFKNVQNIIKEFEILHLLEHPSICKAIGINISEIIKDGNIKKKSNKGNEKTTVAIFLEFIENKLSDILKSDIINNTLKVKIVVEIVHAMNYLHKNGIIHRDLKIENIMLNSVFEVKIVDFGLIRIHEIFNSEYSFLNESMSYNVGTLAYMSPEMLNEQEYDYKTDVYSFGVVLFFIFYGKLPKQSLKDKTNGKEIVFPSESNNISQFCVDLIKKCLAFNPSKRPTFKEILTDIRKHNYELASHIDQSVLYMRDHQLELFKKPKKKVLLYF</sequence>
<protein>
    <recommendedName>
        <fullName evidence="1">Protein kinase domain-containing protein</fullName>
    </recommendedName>
</protein>
<dbReference type="InterPro" id="IPR050167">
    <property type="entry name" value="Ser_Thr_protein_kinase"/>
</dbReference>
<dbReference type="PANTHER" id="PTHR23257">
    <property type="entry name" value="SERINE-THREONINE PROTEIN KINASE"/>
    <property type="match status" value="1"/>
</dbReference>
<evidence type="ECO:0000313" key="3">
    <source>
        <dbReference type="Proteomes" id="UP001470230"/>
    </source>
</evidence>
<organism evidence="2 3">
    <name type="scientific">Tritrichomonas musculus</name>
    <dbReference type="NCBI Taxonomy" id="1915356"/>
    <lineage>
        <taxon>Eukaryota</taxon>
        <taxon>Metamonada</taxon>
        <taxon>Parabasalia</taxon>
        <taxon>Tritrichomonadida</taxon>
        <taxon>Tritrichomonadidae</taxon>
        <taxon>Tritrichomonas</taxon>
    </lineage>
</organism>
<proteinExistence type="predicted"/>
<dbReference type="Pfam" id="PF07714">
    <property type="entry name" value="PK_Tyr_Ser-Thr"/>
    <property type="match status" value="1"/>
</dbReference>
<comment type="caution">
    <text evidence="2">The sequence shown here is derived from an EMBL/GenBank/DDBJ whole genome shotgun (WGS) entry which is preliminary data.</text>
</comment>
<evidence type="ECO:0000313" key="2">
    <source>
        <dbReference type="EMBL" id="KAK8843155.1"/>
    </source>
</evidence>